<evidence type="ECO:0000313" key="1">
    <source>
        <dbReference type="EMBL" id="KKL73728.1"/>
    </source>
</evidence>
<dbReference type="AlphaFoldDB" id="A0A0F9EI07"/>
<organism evidence="1">
    <name type="scientific">marine sediment metagenome</name>
    <dbReference type="NCBI Taxonomy" id="412755"/>
    <lineage>
        <taxon>unclassified sequences</taxon>
        <taxon>metagenomes</taxon>
        <taxon>ecological metagenomes</taxon>
    </lineage>
</organism>
<name>A0A0F9EI07_9ZZZZ</name>
<protein>
    <submittedName>
        <fullName evidence="1">Uncharacterized protein</fullName>
    </submittedName>
</protein>
<sequence>KRYRIVNEEDLEDAVAKLDEYYQQQTQTVRKRVVDFEKMG</sequence>
<dbReference type="EMBL" id="LAZR01024872">
    <property type="protein sequence ID" value="KKL73728.1"/>
    <property type="molecule type" value="Genomic_DNA"/>
</dbReference>
<reference evidence="1" key="1">
    <citation type="journal article" date="2015" name="Nature">
        <title>Complex archaea that bridge the gap between prokaryotes and eukaryotes.</title>
        <authorList>
            <person name="Spang A."/>
            <person name="Saw J.H."/>
            <person name="Jorgensen S.L."/>
            <person name="Zaremba-Niedzwiedzka K."/>
            <person name="Martijn J."/>
            <person name="Lind A.E."/>
            <person name="van Eijk R."/>
            <person name="Schleper C."/>
            <person name="Guy L."/>
            <person name="Ettema T.J."/>
        </authorList>
    </citation>
    <scope>NUCLEOTIDE SEQUENCE</scope>
</reference>
<proteinExistence type="predicted"/>
<feature type="non-terminal residue" evidence="1">
    <location>
        <position position="1"/>
    </location>
</feature>
<comment type="caution">
    <text evidence="1">The sequence shown here is derived from an EMBL/GenBank/DDBJ whole genome shotgun (WGS) entry which is preliminary data.</text>
</comment>
<gene>
    <name evidence="1" type="ORF">LCGC14_2071960</name>
</gene>
<accession>A0A0F9EI07</accession>